<dbReference type="AlphaFoldDB" id="A0A9Q1Q9X7"/>
<dbReference type="Pfam" id="PF10520">
    <property type="entry name" value="Lipid_desat"/>
    <property type="match status" value="1"/>
</dbReference>
<keyword evidence="4" id="KW-1133">Transmembrane helix</keyword>
<evidence type="ECO:0000256" key="6">
    <source>
        <dbReference type="SAM" id="MobiDB-lite"/>
    </source>
</evidence>
<dbReference type="GO" id="GO:0016020">
    <property type="term" value="C:membrane"/>
    <property type="evidence" value="ECO:0007669"/>
    <property type="project" value="UniProtKB-SubCell"/>
</dbReference>
<keyword evidence="9" id="KW-1185">Reference proteome</keyword>
<keyword evidence="5" id="KW-0472">Membrane</keyword>
<proteinExistence type="inferred from homology"/>
<evidence type="ECO:0000256" key="3">
    <source>
        <dbReference type="ARBA" id="ARBA00022692"/>
    </source>
</evidence>
<organism evidence="8 9">
    <name type="scientific">Carnegiea gigantea</name>
    <dbReference type="NCBI Taxonomy" id="171969"/>
    <lineage>
        <taxon>Eukaryota</taxon>
        <taxon>Viridiplantae</taxon>
        <taxon>Streptophyta</taxon>
        <taxon>Embryophyta</taxon>
        <taxon>Tracheophyta</taxon>
        <taxon>Spermatophyta</taxon>
        <taxon>Magnoliopsida</taxon>
        <taxon>eudicotyledons</taxon>
        <taxon>Gunneridae</taxon>
        <taxon>Pentapetalae</taxon>
        <taxon>Caryophyllales</taxon>
        <taxon>Cactineae</taxon>
        <taxon>Cactaceae</taxon>
        <taxon>Cactoideae</taxon>
        <taxon>Echinocereeae</taxon>
        <taxon>Carnegiea</taxon>
    </lineage>
</organism>
<accession>A0A9Q1Q9X7</accession>
<comment type="caution">
    <text evidence="8">The sequence shown here is derived from an EMBL/GenBank/DDBJ whole genome shotgun (WGS) entry which is preliminary data.</text>
</comment>
<evidence type="ECO:0000256" key="1">
    <source>
        <dbReference type="ARBA" id="ARBA00004141"/>
    </source>
</evidence>
<dbReference type="InterPro" id="IPR052864">
    <property type="entry name" value="Chloroplast_FAD_CarF"/>
</dbReference>
<reference evidence="8" key="1">
    <citation type="submission" date="2022-04" db="EMBL/GenBank/DDBJ databases">
        <title>Carnegiea gigantea Genome sequencing and assembly v2.</title>
        <authorList>
            <person name="Copetti D."/>
            <person name="Sanderson M.J."/>
            <person name="Burquez A."/>
            <person name="Wojciechowski M.F."/>
        </authorList>
    </citation>
    <scope>NUCLEOTIDE SEQUENCE</scope>
    <source>
        <strain evidence="8">SGP5-SGP5p</strain>
        <tissue evidence="8">Aerial part</tissue>
    </source>
</reference>
<protein>
    <recommendedName>
        <fullName evidence="7">Lipid desaturase domain-containing protein</fullName>
    </recommendedName>
</protein>
<evidence type="ECO:0000256" key="5">
    <source>
        <dbReference type="ARBA" id="ARBA00023136"/>
    </source>
</evidence>
<dbReference type="OrthoDB" id="5103at2759"/>
<keyword evidence="3" id="KW-0812">Transmembrane</keyword>
<dbReference type="EMBL" id="JAKOGI010000512">
    <property type="protein sequence ID" value="KAJ8433904.1"/>
    <property type="molecule type" value="Genomic_DNA"/>
</dbReference>
<gene>
    <name evidence="8" type="ORF">Cgig2_004626</name>
</gene>
<dbReference type="PANTHER" id="PTHR48140">
    <property type="entry name" value="FATTY ACID DESATURASE 4, CHLOROPLASTIC-RELATED"/>
    <property type="match status" value="1"/>
</dbReference>
<evidence type="ECO:0000256" key="4">
    <source>
        <dbReference type="ARBA" id="ARBA00022989"/>
    </source>
</evidence>
<evidence type="ECO:0000256" key="2">
    <source>
        <dbReference type="ARBA" id="ARBA00007620"/>
    </source>
</evidence>
<feature type="compositionally biased region" description="Basic residues" evidence="6">
    <location>
        <begin position="162"/>
        <end position="173"/>
    </location>
</feature>
<evidence type="ECO:0000313" key="9">
    <source>
        <dbReference type="Proteomes" id="UP001153076"/>
    </source>
</evidence>
<sequence length="173" mass="19479">MVLPLDLLVHDPTQLTFIGSFSGCVMFSQQFHAWAHSTKSKLPKIVVVSQHADHHKPPYNSNYCIVSGVWNNFWIQIKILRFLKWWCSSNSVFGLGLGVSLAWSGPRRTPPPLHESPVLQNSGSTHLNTYIVTQVYCAGMAPTEPKPSTTRLVVDPSPPRWRQPKSRPVKHQS</sequence>
<evidence type="ECO:0000259" key="7">
    <source>
        <dbReference type="Pfam" id="PF10520"/>
    </source>
</evidence>
<feature type="region of interest" description="Disordered" evidence="6">
    <location>
        <begin position="142"/>
        <end position="173"/>
    </location>
</feature>
<feature type="domain" description="Lipid desaturase" evidence="7">
    <location>
        <begin position="8"/>
        <end position="84"/>
    </location>
</feature>
<comment type="similarity">
    <text evidence="2">Belongs to the fatty acid desaturase CarF family.</text>
</comment>
<comment type="subcellular location">
    <subcellularLocation>
        <location evidence="1">Membrane</location>
        <topology evidence="1">Multi-pass membrane protein</topology>
    </subcellularLocation>
</comment>
<dbReference type="InterPro" id="IPR019547">
    <property type="entry name" value="Lipid_desat"/>
</dbReference>
<name>A0A9Q1Q9X7_9CARY</name>
<dbReference type="Proteomes" id="UP001153076">
    <property type="component" value="Unassembled WGS sequence"/>
</dbReference>
<evidence type="ECO:0000313" key="8">
    <source>
        <dbReference type="EMBL" id="KAJ8433904.1"/>
    </source>
</evidence>
<dbReference type="PANTHER" id="PTHR48140:SF1">
    <property type="entry name" value="FATTY ACID DESATURASE 4, CHLOROPLASTIC-RELATED"/>
    <property type="match status" value="1"/>
</dbReference>